<keyword evidence="1" id="KW-0472">Membrane</keyword>
<keyword evidence="3" id="KW-1185">Reference proteome</keyword>
<protein>
    <submittedName>
        <fullName evidence="2">Virus attachment protein p12 family protein</fullName>
    </submittedName>
</protein>
<accession>A0A1M6PRU1</accession>
<dbReference type="AlphaFoldDB" id="A0A1M6PRU1"/>
<gene>
    <name evidence="2" type="ORF">SAMN02745248_01777</name>
</gene>
<name>A0A1M6PRU1_9CLOT</name>
<evidence type="ECO:0000313" key="2">
    <source>
        <dbReference type="EMBL" id="SHK10663.1"/>
    </source>
</evidence>
<dbReference type="STRING" id="1121331.SAMN02745248_01777"/>
<dbReference type="Pfam" id="PF12669">
    <property type="entry name" value="FeoB_associated"/>
    <property type="match status" value="1"/>
</dbReference>
<evidence type="ECO:0000313" key="3">
    <source>
        <dbReference type="Proteomes" id="UP000183952"/>
    </source>
</evidence>
<dbReference type="EMBL" id="FRAD01000014">
    <property type="protein sequence ID" value="SHK10663.1"/>
    <property type="molecule type" value="Genomic_DNA"/>
</dbReference>
<keyword evidence="1" id="KW-1133">Transmembrane helix</keyword>
<keyword evidence="1" id="KW-0812">Transmembrane</keyword>
<reference evidence="2 3" key="1">
    <citation type="submission" date="2016-11" db="EMBL/GenBank/DDBJ databases">
        <authorList>
            <person name="Jaros S."/>
            <person name="Januszkiewicz K."/>
            <person name="Wedrychowicz H."/>
        </authorList>
    </citation>
    <scope>NUCLEOTIDE SEQUENCE [LARGE SCALE GENOMIC DNA]</scope>
    <source>
        <strain evidence="2 3">DSM 3090</strain>
    </source>
</reference>
<proteinExistence type="predicted"/>
<dbReference type="RefSeq" id="WP_207649869.1">
    <property type="nucleotide sequence ID" value="NZ_FRAD01000014.1"/>
</dbReference>
<dbReference type="Proteomes" id="UP000183952">
    <property type="component" value="Unassembled WGS sequence"/>
</dbReference>
<organism evidence="2 3">
    <name type="scientific">Hathewaya proteolytica DSM 3090</name>
    <dbReference type="NCBI Taxonomy" id="1121331"/>
    <lineage>
        <taxon>Bacteria</taxon>
        <taxon>Bacillati</taxon>
        <taxon>Bacillota</taxon>
        <taxon>Clostridia</taxon>
        <taxon>Eubacteriales</taxon>
        <taxon>Clostridiaceae</taxon>
        <taxon>Hathewaya</taxon>
    </lineage>
</organism>
<sequence>MDFIMDNLSSIFVGTMVILLVALVLRTMIKDKKNGKRSCGCSCGGCKICPSAGICHSSKIATIDLKKPEDFEKSKVIK</sequence>
<evidence type="ECO:0000256" key="1">
    <source>
        <dbReference type="SAM" id="Phobius"/>
    </source>
</evidence>
<feature type="transmembrane region" description="Helical" evidence="1">
    <location>
        <begin position="12"/>
        <end position="29"/>
    </location>
</feature>